<feature type="domain" description="Thiamine pyrophosphate enzyme N-terminal TPP-binding" evidence="7">
    <location>
        <begin position="4"/>
        <end position="137"/>
    </location>
</feature>
<dbReference type="EMBL" id="KZ301974">
    <property type="protein sequence ID" value="PFH53276.1"/>
    <property type="molecule type" value="Genomic_DNA"/>
</dbReference>
<evidence type="ECO:0000256" key="3">
    <source>
        <dbReference type="ARBA" id="ARBA00023052"/>
    </source>
</evidence>
<dbReference type="GO" id="GO:0050660">
    <property type="term" value="F:flavin adenine dinucleotide binding"/>
    <property type="evidence" value="ECO:0007669"/>
    <property type="project" value="TreeGrafter"/>
</dbReference>
<dbReference type="InterPro" id="IPR029035">
    <property type="entry name" value="DHS-like_NAD/FAD-binding_dom"/>
</dbReference>
<feature type="chain" id="PRO_5012970574" description="Thiamine pyrophosphate enzyme TPP-binding domain-containing protein" evidence="5">
    <location>
        <begin position="22"/>
        <end position="624"/>
    </location>
</feature>
<dbReference type="CDD" id="cd07035">
    <property type="entry name" value="TPP_PYR_POX_like"/>
    <property type="match status" value="1"/>
</dbReference>
<dbReference type="InterPro" id="IPR011766">
    <property type="entry name" value="TPP_enzyme_TPP-bd"/>
</dbReference>
<feature type="domain" description="Thiamine pyrophosphate enzyme TPP-binding" evidence="6">
    <location>
        <begin position="448"/>
        <end position="605"/>
    </location>
</feature>
<dbReference type="Pfam" id="PF02776">
    <property type="entry name" value="TPP_enzyme_N"/>
    <property type="match status" value="1"/>
</dbReference>
<dbReference type="GO" id="GO:0005948">
    <property type="term" value="C:acetolactate synthase complex"/>
    <property type="evidence" value="ECO:0007669"/>
    <property type="project" value="TreeGrafter"/>
</dbReference>
<name>A0A2A9NZ06_9AGAR</name>
<comment type="similarity">
    <text evidence="2">Belongs to the TPP enzyme family.</text>
</comment>
<keyword evidence="5" id="KW-0732">Signal</keyword>
<evidence type="ECO:0008006" key="10">
    <source>
        <dbReference type="Google" id="ProtNLM"/>
    </source>
</evidence>
<comment type="subcellular location">
    <subcellularLocation>
        <location evidence="1">Mitochondrion</location>
    </subcellularLocation>
</comment>
<protein>
    <recommendedName>
        <fullName evidence="10">Thiamine pyrophosphate enzyme TPP-binding domain-containing protein</fullName>
    </recommendedName>
</protein>
<dbReference type="SUPFAM" id="SSF52467">
    <property type="entry name" value="DHS-like NAD/FAD-binding domain"/>
    <property type="match status" value="1"/>
</dbReference>
<organism evidence="8 9">
    <name type="scientific">Amanita thiersii Skay4041</name>
    <dbReference type="NCBI Taxonomy" id="703135"/>
    <lineage>
        <taxon>Eukaryota</taxon>
        <taxon>Fungi</taxon>
        <taxon>Dikarya</taxon>
        <taxon>Basidiomycota</taxon>
        <taxon>Agaricomycotina</taxon>
        <taxon>Agaricomycetes</taxon>
        <taxon>Agaricomycetidae</taxon>
        <taxon>Agaricales</taxon>
        <taxon>Pluteineae</taxon>
        <taxon>Amanitaceae</taxon>
        <taxon>Amanita</taxon>
    </lineage>
</organism>
<dbReference type="PANTHER" id="PTHR18968">
    <property type="entry name" value="THIAMINE PYROPHOSPHATE ENZYMES"/>
    <property type="match status" value="1"/>
</dbReference>
<accession>A0A2A9NZ06</accession>
<evidence type="ECO:0000259" key="6">
    <source>
        <dbReference type="Pfam" id="PF02775"/>
    </source>
</evidence>
<dbReference type="Pfam" id="PF02775">
    <property type="entry name" value="TPP_enzyme_C"/>
    <property type="match status" value="1"/>
</dbReference>
<evidence type="ECO:0000313" key="8">
    <source>
        <dbReference type="EMBL" id="PFH53276.1"/>
    </source>
</evidence>
<dbReference type="InterPro" id="IPR029061">
    <property type="entry name" value="THDP-binding"/>
</dbReference>
<reference evidence="8 9" key="1">
    <citation type="submission" date="2014-02" db="EMBL/GenBank/DDBJ databases">
        <title>Transposable element dynamics among asymbiotic and ectomycorrhizal Amanita fungi.</title>
        <authorList>
            <consortium name="DOE Joint Genome Institute"/>
            <person name="Hess J."/>
            <person name="Skrede I."/>
            <person name="Wolfe B."/>
            <person name="LaButti K."/>
            <person name="Ohm R.A."/>
            <person name="Grigoriev I.V."/>
            <person name="Pringle A."/>
        </authorList>
    </citation>
    <scope>NUCLEOTIDE SEQUENCE [LARGE SCALE GENOMIC DNA]</scope>
    <source>
        <strain evidence="8 9">SKay4041</strain>
    </source>
</reference>
<keyword evidence="4" id="KW-0496">Mitochondrion</keyword>
<dbReference type="SUPFAM" id="SSF52518">
    <property type="entry name" value="Thiamin diphosphate-binding fold (THDP-binding)"/>
    <property type="match status" value="2"/>
</dbReference>
<evidence type="ECO:0000259" key="7">
    <source>
        <dbReference type="Pfam" id="PF02776"/>
    </source>
</evidence>
<gene>
    <name evidence="8" type="ORF">AMATHDRAFT_137826</name>
</gene>
<dbReference type="AlphaFoldDB" id="A0A2A9NZ06"/>
<dbReference type="GO" id="GO:0009097">
    <property type="term" value="P:isoleucine biosynthetic process"/>
    <property type="evidence" value="ECO:0007669"/>
    <property type="project" value="TreeGrafter"/>
</dbReference>
<dbReference type="Proteomes" id="UP000242287">
    <property type="component" value="Unassembled WGS sequence"/>
</dbReference>
<sequence>MVLTTSSLFLRTLAQAGITHAFVNWGSDHPALLEDLERQRTESKDGETTEPKIVTCPNEMVALSAAQGYAQVTGKPAAVIVHVDVGTQALAGAVHNADRSRTPVLVYAGASPFSMNGELRGSRNEWIMWMQDIPDQSAIVRQYMRYVGQINSGSTVSLTVQRALQFATSNPKGPVYLWGRREAMEEDVSPELFHLPKKSKWPSVEPSGLSSIASTTIAGAFLEAHSPLIITSFLGRDPTAVQSLVALSNLLAIPIMNSCPSAVNVPFSHPLNLGVTFLQPGTHTKHLRTADVVLVIECDVPWIPLHGDKPKDDARVFWIDSGDPLKRGMGIWHAEAEMICTADGRTALEQIIEVVKVLDGEKGPRSVIASDRIEKRRQLFELEYLDRVRTMTEAEDIFPPSNLTSAPSFTIPNLIGALRKAIETQTPSKGKESLVLLEPPSAYPLAWGHIRADFPGSVISSGGSSLGYILGASVGAHIGGQVAGIREGKGYDLIISIVGDGSYLFGVPGSAYWMARKYNAPFLTVILNNGGWKSPKLSMLGVHPEGHGSKAISGDQLSVGFGPECPDYAGIATAASGGWSWGWRIGSRTGGGSKKGLEQAISEAVRIVLYERRCAVLDCVVESF</sequence>
<dbReference type="InterPro" id="IPR045229">
    <property type="entry name" value="TPP_enz"/>
</dbReference>
<dbReference type="PANTHER" id="PTHR18968:SF164">
    <property type="entry name" value="PYRUVATE DECARBOXYLASE"/>
    <property type="match status" value="1"/>
</dbReference>
<keyword evidence="9" id="KW-1185">Reference proteome</keyword>
<dbReference type="STRING" id="703135.A0A2A9NZ06"/>
<evidence type="ECO:0000256" key="1">
    <source>
        <dbReference type="ARBA" id="ARBA00004173"/>
    </source>
</evidence>
<evidence type="ECO:0000313" key="9">
    <source>
        <dbReference type="Proteomes" id="UP000242287"/>
    </source>
</evidence>
<dbReference type="OrthoDB" id="2867507at2759"/>
<evidence type="ECO:0000256" key="2">
    <source>
        <dbReference type="ARBA" id="ARBA00007812"/>
    </source>
</evidence>
<evidence type="ECO:0000256" key="4">
    <source>
        <dbReference type="ARBA" id="ARBA00023128"/>
    </source>
</evidence>
<dbReference type="Gene3D" id="3.40.50.970">
    <property type="match status" value="2"/>
</dbReference>
<dbReference type="NCBIfam" id="NF006203">
    <property type="entry name" value="PRK08327.1"/>
    <property type="match status" value="1"/>
</dbReference>
<dbReference type="Gene3D" id="3.40.50.1220">
    <property type="entry name" value="TPP-binding domain"/>
    <property type="match status" value="1"/>
</dbReference>
<feature type="signal peptide" evidence="5">
    <location>
        <begin position="1"/>
        <end position="21"/>
    </location>
</feature>
<dbReference type="GO" id="GO:0003984">
    <property type="term" value="F:acetolactate synthase activity"/>
    <property type="evidence" value="ECO:0007669"/>
    <property type="project" value="TreeGrafter"/>
</dbReference>
<dbReference type="GO" id="GO:0009099">
    <property type="term" value="P:L-valine biosynthetic process"/>
    <property type="evidence" value="ECO:0007669"/>
    <property type="project" value="TreeGrafter"/>
</dbReference>
<dbReference type="GO" id="GO:0005739">
    <property type="term" value="C:mitochondrion"/>
    <property type="evidence" value="ECO:0007669"/>
    <property type="project" value="UniProtKB-SubCell"/>
</dbReference>
<dbReference type="GO" id="GO:0030976">
    <property type="term" value="F:thiamine pyrophosphate binding"/>
    <property type="evidence" value="ECO:0007669"/>
    <property type="project" value="InterPro"/>
</dbReference>
<proteinExistence type="inferred from homology"/>
<dbReference type="InterPro" id="IPR012001">
    <property type="entry name" value="Thiamin_PyroP_enz_TPP-bd_dom"/>
</dbReference>
<evidence type="ECO:0000256" key="5">
    <source>
        <dbReference type="SAM" id="SignalP"/>
    </source>
</evidence>
<keyword evidence="3" id="KW-0786">Thiamine pyrophosphate</keyword>